<evidence type="ECO:0000313" key="9">
    <source>
        <dbReference type="Proteomes" id="UP000729402"/>
    </source>
</evidence>
<accession>A0A8J5WWR6</accession>
<evidence type="ECO:0000256" key="5">
    <source>
        <dbReference type="ARBA" id="ARBA00023136"/>
    </source>
</evidence>
<dbReference type="GO" id="GO:0042802">
    <property type="term" value="F:identical protein binding"/>
    <property type="evidence" value="ECO:0007669"/>
    <property type="project" value="UniProtKB-ARBA"/>
</dbReference>
<dbReference type="GO" id="GO:0016559">
    <property type="term" value="P:peroxisome fission"/>
    <property type="evidence" value="ECO:0007669"/>
    <property type="project" value="InterPro"/>
</dbReference>
<comment type="caution">
    <text evidence="8">The sequence shown here is derived from an EMBL/GenBank/DDBJ whole genome shotgun (WGS) entry which is preliminary data.</text>
</comment>
<keyword evidence="4" id="KW-0962">Peroxisome biogenesis</keyword>
<dbReference type="GO" id="GO:0005778">
    <property type="term" value="C:peroxisomal membrane"/>
    <property type="evidence" value="ECO:0007669"/>
    <property type="project" value="UniProtKB-SubCell"/>
</dbReference>
<dbReference type="InterPro" id="IPR008733">
    <property type="entry name" value="PEX11"/>
</dbReference>
<dbReference type="Proteomes" id="UP000729402">
    <property type="component" value="Unassembled WGS sequence"/>
</dbReference>
<name>A0A8J5WWR6_ZIZPA</name>
<evidence type="ECO:0000313" key="8">
    <source>
        <dbReference type="EMBL" id="KAG8096304.1"/>
    </source>
</evidence>
<dbReference type="OrthoDB" id="411017at2759"/>
<reference evidence="8" key="2">
    <citation type="submission" date="2021-02" db="EMBL/GenBank/DDBJ databases">
        <authorList>
            <person name="Kimball J.A."/>
            <person name="Haas M.W."/>
            <person name="Macchietto M."/>
            <person name="Kono T."/>
            <person name="Duquette J."/>
            <person name="Shao M."/>
        </authorList>
    </citation>
    <scope>NUCLEOTIDE SEQUENCE</scope>
    <source>
        <tissue evidence="8">Fresh leaf tissue</tissue>
    </source>
</reference>
<keyword evidence="5" id="KW-0472">Membrane</keyword>
<evidence type="ECO:0000256" key="7">
    <source>
        <dbReference type="SAM" id="MobiDB-lite"/>
    </source>
</evidence>
<dbReference type="GO" id="GO:0044375">
    <property type="term" value="P:regulation of peroxisome size"/>
    <property type="evidence" value="ECO:0007669"/>
    <property type="project" value="UniProtKB-ARBA"/>
</dbReference>
<evidence type="ECO:0000256" key="6">
    <source>
        <dbReference type="ARBA" id="ARBA00023140"/>
    </source>
</evidence>
<comment type="function">
    <text evidence="1">Involved in peroxisomal proliferation.</text>
</comment>
<dbReference type="EMBL" id="JAAALK010000079">
    <property type="protein sequence ID" value="KAG8096304.1"/>
    <property type="molecule type" value="Genomic_DNA"/>
</dbReference>
<dbReference type="Pfam" id="PF05648">
    <property type="entry name" value="PEX11"/>
    <property type="match status" value="1"/>
</dbReference>
<comment type="subcellular location">
    <subcellularLocation>
        <location evidence="2">Peroxisome membrane</location>
        <topology evidence="2">Multi-pass membrane protein</topology>
    </subcellularLocation>
</comment>
<feature type="compositionally biased region" description="Low complexity" evidence="7">
    <location>
        <begin position="1"/>
        <end position="19"/>
    </location>
</feature>
<keyword evidence="9" id="KW-1185">Reference proteome</keyword>
<evidence type="ECO:0000256" key="4">
    <source>
        <dbReference type="ARBA" id="ARBA00022593"/>
    </source>
</evidence>
<proteinExistence type="inferred from homology"/>
<dbReference type="PANTHER" id="PTHR12652:SF50">
    <property type="entry name" value="PEROXIN 11"/>
    <property type="match status" value="1"/>
</dbReference>
<evidence type="ECO:0000256" key="1">
    <source>
        <dbReference type="ARBA" id="ARBA00003032"/>
    </source>
</evidence>
<organism evidence="8 9">
    <name type="scientific">Zizania palustris</name>
    <name type="common">Northern wild rice</name>
    <dbReference type="NCBI Taxonomy" id="103762"/>
    <lineage>
        <taxon>Eukaryota</taxon>
        <taxon>Viridiplantae</taxon>
        <taxon>Streptophyta</taxon>
        <taxon>Embryophyta</taxon>
        <taxon>Tracheophyta</taxon>
        <taxon>Spermatophyta</taxon>
        <taxon>Magnoliopsida</taxon>
        <taxon>Liliopsida</taxon>
        <taxon>Poales</taxon>
        <taxon>Poaceae</taxon>
        <taxon>BOP clade</taxon>
        <taxon>Oryzoideae</taxon>
        <taxon>Oryzeae</taxon>
        <taxon>Zizaniinae</taxon>
        <taxon>Zizania</taxon>
    </lineage>
</organism>
<keyword evidence="6" id="KW-0576">Peroxisome</keyword>
<gene>
    <name evidence="8" type="ORF">GUJ93_ZPchr0013g35638</name>
</gene>
<evidence type="ECO:0000256" key="2">
    <source>
        <dbReference type="ARBA" id="ARBA00004585"/>
    </source>
</evidence>
<sequence length="165" mass="18154">MATAAGSSCSSSECLKSAARPPPRDFLVHVEAYLSCRDGVDKLLKISRYTARLALSVGPLPPASSARLKFFESSVGLSRKAFLLGKFVQSVNALRAHPHLPLPLMLLTYGGQGVYYFLEQFVWLAKAGLLEHKKLGLHHYPLWVSLPEGTNVVVYTNMFGFGKHH</sequence>
<comment type="similarity">
    <text evidence="3">Belongs to the peroxin-11 family.</text>
</comment>
<dbReference type="PANTHER" id="PTHR12652">
    <property type="entry name" value="PEROXISOMAL BIOGENESIS FACTOR 11"/>
    <property type="match status" value="1"/>
</dbReference>
<dbReference type="AlphaFoldDB" id="A0A8J5WWR6"/>
<protein>
    <submittedName>
        <fullName evidence="8">Uncharacterized protein</fullName>
    </submittedName>
</protein>
<evidence type="ECO:0000256" key="3">
    <source>
        <dbReference type="ARBA" id="ARBA00008194"/>
    </source>
</evidence>
<reference evidence="8" key="1">
    <citation type="journal article" date="2021" name="bioRxiv">
        <title>Whole Genome Assembly and Annotation of Northern Wild Rice, Zizania palustris L., Supports a Whole Genome Duplication in the Zizania Genus.</title>
        <authorList>
            <person name="Haas M."/>
            <person name="Kono T."/>
            <person name="Macchietto M."/>
            <person name="Millas R."/>
            <person name="McGilp L."/>
            <person name="Shao M."/>
            <person name="Duquette J."/>
            <person name="Hirsch C.N."/>
            <person name="Kimball J."/>
        </authorList>
    </citation>
    <scope>NUCLEOTIDE SEQUENCE</scope>
    <source>
        <tissue evidence="8">Fresh leaf tissue</tissue>
    </source>
</reference>
<feature type="region of interest" description="Disordered" evidence="7">
    <location>
        <begin position="1"/>
        <end position="20"/>
    </location>
</feature>